<dbReference type="EMBL" id="VIIS01001967">
    <property type="protein sequence ID" value="KAF0290263.1"/>
    <property type="molecule type" value="Genomic_DNA"/>
</dbReference>
<sequence length="334" mass="36901">MVASHPGATLVLAGDLNCCLLKPAADSPGHRLTRLLTTYGLRIANTEHPTYRPANSLLDVIATSRPDLVTRAGVTRCQYGTPHDFTRLVLRCGGAGRPSRPTVQRRCLQKVDSEQLNLQLSEADWSPVLLRERPADKWEEFRAIFLSQLDGVAPVTRVRLSPPGAPPLTADTRQLLAERRQALQAGGQRDRYKELNRQCRGAIRRDQTAHYQRELDKAGPGSVWRVLRPIIGSKKETAVPSATPDALNDYYVSIGPATAASVPRPAATVPVRLPRVTTSGFRPQPIDLDTLCLVLWSMKPSRATGLDGISVDMFRRYFWGTGQILLDMINTSLR</sequence>
<keyword evidence="2" id="KW-1185">Reference proteome</keyword>
<proteinExistence type="predicted"/>
<dbReference type="PANTHER" id="PTHR47510:SF3">
    <property type="entry name" value="ENDO_EXONUCLEASE_PHOSPHATASE DOMAIN-CONTAINING PROTEIN"/>
    <property type="match status" value="1"/>
</dbReference>
<evidence type="ECO:0008006" key="3">
    <source>
        <dbReference type="Google" id="ProtNLM"/>
    </source>
</evidence>
<protein>
    <recommendedName>
        <fullName evidence="3">Endonuclease/exonuclease/phosphatase domain-containing protein</fullName>
    </recommendedName>
</protein>
<dbReference type="Proteomes" id="UP000440578">
    <property type="component" value="Unassembled WGS sequence"/>
</dbReference>
<organism evidence="1 2">
    <name type="scientific">Amphibalanus amphitrite</name>
    <name type="common">Striped barnacle</name>
    <name type="synonym">Balanus amphitrite</name>
    <dbReference type="NCBI Taxonomy" id="1232801"/>
    <lineage>
        <taxon>Eukaryota</taxon>
        <taxon>Metazoa</taxon>
        <taxon>Ecdysozoa</taxon>
        <taxon>Arthropoda</taxon>
        <taxon>Crustacea</taxon>
        <taxon>Multicrustacea</taxon>
        <taxon>Cirripedia</taxon>
        <taxon>Thoracica</taxon>
        <taxon>Thoracicalcarea</taxon>
        <taxon>Balanomorpha</taxon>
        <taxon>Balanoidea</taxon>
        <taxon>Balanidae</taxon>
        <taxon>Amphibalaninae</taxon>
        <taxon>Amphibalanus</taxon>
    </lineage>
</organism>
<gene>
    <name evidence="1" type="ORF">FJT64_011474</name>
</gene>
<dbReference type="OrthoDB" id="6381015at2759"/>
<evidence type="ECO:0000313" key="2">
    <source>
        <dbReference type="Proteomes" id="UP000440578"/>
    </source>
</evidence>
<reference evidence="1 2" key="1">
    <citation type="submission" date="2019-07" db="EMBL/GenBank/DDBJ databases">
        <title>Draft genome assembly of a fouling barnacle, Amphibalanus amphitrite (Darwin, 1854): The first reference genome for Thecostraca.</title>
        <authorList>
            <person name="Kim W."/>
        </authorList>
    </citation>
    <scope>NUCLEOTIDE SEQUENCE [LARGE SCALE GENOMIC DNA]</scope>
    <source>
        <strain evidence="1">SNU_AA5</strain>
        <tissue evidence="1">Soma without cirri and trophi</tissue>
    </source>
</reference>
<dbReference type="AlphaFoldDB" id="A0A6A4V9C3"/>
<accession>A0A6A4V9C3</accession>
<dbReference type="PANTHER" id="PTHR47510">
    <property type="entry name" value="REVERSE TRANSCRIPTASE DOMAIN-CONTAINING PROTEIN"/>
    <property type="match status" value="1"/>
</dbReference>
<comment type="caution">
    <text evidence="1">The sequence shown here is derived from an EMBL/GenBank/DDBJ whole genome shotgun (WGS) entry which is preliminary data.</text>
</comment>
<name>A0A6A4V9C3_AMPAM</name>
<evidence type="ECO:0000313" key="1">
    <source>
        <dbReference type="EMBL" id="KAF0290263.1"/>
    </source>
</evidence>